<gene>
    <name evidence="1" type="ORF">Slati_4214200</name>
</gene>
<proteinExistence type="predicted"/>
<organism evidence="1">
    <name type="scientific">Sesamum latifolium</name>
    <dbReference type="NCBI Taxonomy" id="2727402"/>
    <lineage>
        <taxon>Eukaryota</taxon>
        <taxon>Viridiplantae</taxon>
        <taxon>Streptophyta</taxon>
        <taxon>Embryophyta</taxon>
        <taxon>Tracheophyta</taxon>
        <taxon>Spermatophyta</taxon>
        <taxon>Magnoliopsida</taxon>
        <taxon>eudicotyledons</taxon>
        <taxon>Gunneridae</taxon>
        <taxon>Pentapetalae</taxon>
        <taxon>asterids</taxon>
        <taxon>lamiids</taxon>
        <taxon>Lamiales</taxon>
        <taxon>Pedaliaceae</taxon>
        <taxon>Sesamum</taxon>
    </lineage>
</organism>
<comment type="caution">
    <text evidence="1">The sequence shown here is derived from an EMBL/GenBank/DDBJ whole genome shotgun (WGS) entry which is preliminary data.</text>
</comment>
<protein>
    <submittedName>
        <fullName evidence="1">Uncharacterized protein</fullName>
    </submittedName>
</protein>
<reference evidence="1" key="1">
    <citation type="submission" date="2020-06" db="EMBL/GenBank/DDBJ databases">
        <authorList>
            <person name="Li T."/>
            <person name="Hu X."/>
            <person name="Zhang T."/>
            <person name="Song X."/>
            <person name="Zhang H."/>
            <person name="Dai N."/>
            <person name="Sheng W."/>
            <person name="Hou X."/>
            <person name="Wei L."/>
        </authorList>
    </citation>
    <scope>NUCLEOTIDE SEQUENCE</scope>
    <source>
        <strain evidence="1">KEN1</strain>
        <tissue evidence="1">Leaf</tissue>
    </source>
</reference>
<sequence>MSRSLLSCVEATYSFWSLCGVSPGGYMEEALFWAFICPGISGDQAEPLRFLPLLQLSGLQWSCYGAFVEGSPGPLCARLSLGPPTYLDRISLGRAHHSVPPL</sequence>
<accession>A0AAW2TBE1</accession>
<dbReference type="EMBL" id="JACGWN010000015">
    <property type="protein sequence ID" value="KAL0401843.1"/>
    <property type="molecule type" value="Genomic_DNA"/>
</dbReference>
<reference evidence="1" key="2">
    <citation type="journal article" date="2024" name="Plant">
        <title>Genomic evolution and insights into agronomic trait innovations of Sesamum species.</title>
        <authorList>
            <person name="Miao H."/>
            <person name="Wang L."/>
            <person name="Qu L."/>
            <person name="Liu H."/>
            <person name="Sun Y."/>
            <person name="Le M."/>
            <person name="Wang Q."/>
            <person name="Wei S."/>
            <person name="Zheng Y."/>
            <person name="Lin W."/>
            <person name="Duan Y."/>
            <person name="Cao H."/>
            <person name="Xiong S."/>
            <person name="Wang X."/>
            <person name="Wei L."/>
            <person name="Li C."/>
            <person name="Ma Q."/>
            <person name="Ju M."/>
            <person name="Zhao R."/>
            <person name="Li G."/>
            <person name="Mu C."/>
            <person name="Tian Q."/>
            <person name="Mei H."/>
            <person name="Zhang T."/>
            <person name="Gao T."/>
            <person name="Zhang H."/>
        </authorList>
    </citation>
    <scope>NUCLEOTIDE SEQUENCE</scope>
    <source>
        <strain evidence="1">KEN1</strain>
    </source>
</reference>
<name>A0AAW2TBE1_9LAMI</name>
<dbReference type="AlphaFoldDB" id="A0AAW2TBE1"/>
<evidence type="ECO:0000313" key="1">
    <source>
        <dbReference type="EMBL" id="KAL0401843.1"/>
    </source>
</evidence>